<protein>
    <recommendedName>
        <fullName evidence="5">Cytochrome c domain-containing protein</fullName>
    </recommendedName>
</protein>
<proteinExistence type="predicted"/>
<evidence type="ECO:0000313" key="6">
    <source>
        <dbReference type="EMBL" id="ALC18213.1"/>
    </source>
</evidence>
<dbReference type="Proteomes" id="UP000057158">
    <property type="component" value="Chromosome"/>
</dbReference>
<gene>
    <name evidence="6" type="ORF">DSOUD_3499</name>
</gene>
<dbReference type="KEGG" id="des:DSOUD_3499"/>
<keyword evidence="1" id="KW-0349">Heme</keyword>
<dbReference type="EMBL" id="CP010802">
    <property type="protein sequence ID" value="ALC18213.1"/>
    <property type="molecule type" value="Genomic_DNA"/>
</dbReference>
<evidence type="ECO:0000259" key="5">
    <source>
        <dbReference type="Pfam" id="PF13442"/>
    </source>
</evidence>
<name>A0A0M3QGQ5_9BACT</name>
<dbReference type="GO" id="GO:0009055">
    <property type="term" value="F:electron transfer activity"/>
    <property type="evidence" value="ECO:0007669"/>
    <property type="project" value="InterPro"/>
</dbReference>
<feature type="chain" id="PRO_5005787648" description="Cytochrome c domain-containing protein" evidence="4">
    <location>
        <begin position="27"/>
        <end position="97"/>
    </location>
</feature>
<dbReference type="Pfam" id="PF13442">
    <property type="entry name" value="Cytochrome_CBB3"/>
    <property type="match status" value="1"/>
</dbReference>
<evidence type="ECO:0000256" key="2">
    <source>
        <dbReference type="ARBA" id="ARBA00022723"/>
    </source>
</evidence>
<dbReference type="InterPro" id="IPR036909">
    <property type="entry name" value="Cyt_c-like_dom_sf"/>
</dbReference>
<feature type="domain" description="Cytochrome c" evidence="5">
    <location>
        <begin position="32"/>
        <end position="88"/>
    </location>
</feature>
<dbReference type="RefSeq" id="WP_157671916.1">
    <property type="nucleotide sequence ID" value="NZ_CP010802.1"/>
</dbReference>
<dbReference type="GO" id="GO:0020037">
    <property type="term" value="F:heme binding"/>
    <property type="evidence" value="ECO:0007669"/>
    <property type="project" value="InterPro"/>
</dbReference>
<keyword evidence="2" id="KW-0479">Metal-binding</keyword>
<dbReference type="AlphaFoldDB" id="A0A0M3QGQ5"/>
<dbReference type="PATRIC" id="fig|1603606.3.peg.3770"/>
<evidence type="ECO:0000256" key="3">
    <source>
        <dbReference type="ARBA" id="ARBA00023004"/>
    </source>
</evidence>
<organism evidence="6 7">
    <name type="scientific">Desulfuromonas soudanensis</name>
    <dbReference type="NCBI Taxonomy" id="1603606"/>
    <lineage>
        <taxon>Bacteria</taxon>
        <taxon>Pseudomonadati</taxon>
        <taxon>Thermodesulfobacteriota</taxon>
        <taxon>Desulfuromonadia</taxon>
        <taxon>Desulfuromonadales</taxon>
        <taxon>Desulfuromonadaceae</taxon>
        <taxon>Desulfuromonas</taxon>
    </lineage>
</organism>
<dbReference type="SUPFAM" id="SSF46626">
    <property type="entry name" value="Cytochrome c"/>
    <property type="match status" value="1"/>
</dbReference>
<sequence length="97" mass="10306">MKQLPSLVLLCGMVLALLLLTPLDSAAEEALAPEGAALYASYCADCHKPLGKSTKAGRSLVRVRSAIRHFAIMNHLKVLSDAELQAIVQALAIPRGN</sequence>
<accession>A0A0M3QGQ5</accession>
<feature type="signal peptide" evidence="4">
    <location>
        <begin position="1"/>
        <end position="26"/>
    </location>
</feature>
<keyword evidence="7" id="KW-1185">Reference proteome</keyword>
<dbReference type="GO" id="GO:0046872">
    <property type="term" value="F:metal ion binding"/>
    <property type="evidence" value="ECO:0007669"/>
    <property type="project" value="UniProtKB-KW"/>
</dbReference>
<keyword evidence="3" id="KW-0408">Iron</keyword>
<dbReference type="InterPro" id="IPR009056">
    <property type="entry name" value="Cyt_c-like_dom"/>
</dbReference>
<dbReference type="Gene3D" id="1.10.760.10">
    <property type="entry name" value="Cytochrome c-like domain"/>
    <property type="match status" value="1"/>
</dbReference>
<reference evidence="6 7" key="1">
    <citation type="submission" date="2015-07" db="EMBL/GenBank/DDBJ databases">
        <title>Isolation and Genomic Characterization of a Novel Halophilic Metal-Reducing Deltaproteobacterium from the Deep Subsurface.</title>
        <authorList>
            <person name="Badalamenti J.P."/>
            <person name="Summers Z.M."/>
            <person name="Gralnick J.A."/>
            <person name="Bond D.R."/>
        </authorList>
    </citation>
    <scope>NUCLEOTIDE SEQUENCE [LARGE SCALE GENOMIC DNA]</scope>
    <source>
        <strain evidence="6 7">WTL</strain>
    </source>
</reference>
<evidence type="ECO:0000256" key="1">
    <source>
        <dbReference type="ARBA" id="ARBA00022617"/>
    </source>
</evidence>
<evidence type="ECO:0000313" key="7">
    <source>
        <dbReference type="Proteomes" id="UP000057158"/>
    </source>
</evidence>
<evidence type="ECO:0000256" key="4">
    <source>
        <dbReference type="SAM" id="SignalP"/>
    </source>
</evidence>
<keyword evidence="4" id="KW-0732">Signal</keyword>